<evidence type="ECO:0000256" key="7">
    <source>
        <dbReference type="SAM" id="MobiDB-lite"/>
    </source>
</evidence>
<feature type="region of interest" description="Disordered" evidence="7">
    <location>
        <begin position="742"/>
        <end position="781"/>
    </location>
</feature>
<dbReference type="PANTHER" id="PTHR11920:SF335">
    <property type="entry name" value="GUANYLATE CYCLASE"/>
    <property type="match status" value="1"/>
</dbReference>
<dbReference type="InterPro" id="IPR050401">
    <property type="entry name" value="Cyclic_nucleotide_synthase"/>
</dbReference>
<name>A0A9N8HR00_9STRA</name>
<keyword evidence="3" id="KW-0547">Nucleotide-binding</keyword>
<organism evidence="10 11">
    <name type="scientific">Seminavis robusta</name>
    <dbReference type="NCBI Taxonomy" id="568900"/>
    <lineage>
        <taxon>Eukaryota</taxon>
        <taxon>Sar</taxon>
        <taxon>Stramenopiles</taxon>
        <taxon>Ochrophyta</taxon>
        <taxon>Bacillariophyta</taxon>
        <taxon>Bacillariophyceae</taxon>
        <taxon>Bacillariophycidae</taxon>
        <taxon>Naviculales</taxon>
        <taxon>Naviculaceae</taxon>
        <taxon>Seminavis</taxon>
    </lineage>
</organism>
<evidence type="ECO:0000313" key="11">
    <source>
        <dbReference type="Proteomes" id="UP001153069"/>
    </source>
</evidence>
<evidence type="ECO:0000256" key="3">
    <source>
        <dbReference type="ARBA" id="ARBA00022741"/>
    </source>
</evidence>
<dbReference type="SMART" id="SM00044">
    <property type="entry name" value="CYCc"/>
    <property type="match status" value="1"/>
</dbReference>
<dbReference type="GO" id="GO:0035556">
    <property type="term" value="P:intracellular signal transduction"/>
    <property type="evidence" value="ECO:0007669"/>
    <property type="project" value="InterPro"/>
</dbReference>
<dbReference type="GO" id="GO:0016829">
    <property type="term" value="F:lyase activity"/>
    <property type="evidence" value="ECO:0007669"/>
    <property type="project" value="UniProtKB-KW"/>
</dbReference>
<keyword evidence="6" id="KW-0456">Lyase</keyword>
<reference evidence="10" key="1">
    <citation type="submission" date="2020-06" db="EMBL/GenBank/DDBJ databases">
        <authorList>
            <consortium name="Plant Systems Biology data submission"/>
        </authorList>
    </citation>
    <scope>NUCLEOTIDE SEQUENCE</scope>
    <source>
        <strain evidence="10">D6</strain>
    </source>
</reference>
<dbReference type="GO" id="GO:0016020">
    <property type="term" value="C:membrane"/>
    <property type="evidence" value="ECO:0007669"/>
    <property type="project" value="UniProtKB-SubCell"/>
</dbReference>
<dbReference type="OrthoDB" id="10006362at2759"/>
<feature type="compositionally biased region" description="Low complexity" evidence="7">
    <location>
        <begin position="745"/>
        <end position="760"/>
    </location>
</feature>
<sequence length="792" mass="88395">MKVLFEDEPSPVATHEEEDDRDDSSGMGLQEDDDNESGVLTRERIAQRESQAVFYLRLMVMAVLVASAAAVVVVTYLYMSGAEQDEFEQRFHSDADKVLESVGKTWDQVLGATDVFVLQLVAYARVSNSTWPFINMPNYNLHAGKLLKLSKAFVALTGVFVEPEQRDDWELFASQNLDWIEEGKRIQEIDPDWNKPTDFNNTIHYKLWAFEGQTVGEPQPYLNNYLPLWQQHPIIPEFGQQPMAVNWDAWFLPAASKGIEAAAKNQVAALVPAGNIAMNQSNDFEVFFKKYADTFTEQYVDLKEGEAIGPVGTMAYPIIDSLDAIRLNRTQLDSNKVVGMQLFFFRWRNMLVGLLPSDSQGIVVVVTNPCKYPFTFQLDGNDVIYLGPGDLHDTQFDDNPLLSQHVSLFDIMQSTKESEDGSAYTGVPLSTSYCPQTIHIYPSQSMQDKYVTTDPLVFTLVALSIFLFTSTLFLVYDCIVARRQRIVMEQAIASGAIVSSLFPEKVKNQLYKEQKQEHKKEQSMMHFLQNRDDDDQDGVAPGSSKPLADLFHNTTIFMADLAGFTAWSSKRTPCEVFEMLEALYGSFDKIARQRKVFKVETIGDSYVAVTGIPEPQAQHAAIMVRFAQDCIAKMRIVTKELAEHFGEDTMDLEMRVGLNSGSTTAGVLRGEKGRFQLFGDTINVASRMESNGVKGRIHVSQATADALIAVGKGHWLTPRVDKIVAKGKGEMQTYLVDVSPSKALSSGGTSTISRSSNSGARSKEEGVLAARPPKESRTGNTLNLDFKAEMWV</sequence>
<evidence type="ECO:0000256" key="1">
    <source>
        <dbReference type="ARBA" id="ARBA00004370"/>
    </source>
</evidence>
<dbReference type="EMBL" id="CAICTM010001504">
    <property type="protein sequence ID" value="CAB9524198.1"/>
    <property type="molecule type" value="Genomic_DNA"/>
</dbReference>
<evidence type="ECO:0000259" key="9">
    <source>
        <dbReference type="PROSITE" id="PS50125"/>
    </source>
</evidence>
<evidence type="ECO:0000256" key="6">
    <source>
        <dbReference type="ARBA" id="ARBA00023239"/>
    </source>
</evidence>
<proteinExistence type="predicted"/>
<accession>A0A9N8HR00</accession>
<keyword evidence="11" id="KW-1185">Reference proteome</keyword>
<comment type="subcellular location">
    <subcellularLocation>
        <location evidence="1">Membrane</location>
    </subcellularLocation>
</comment>
<dbReference type="Gene3D" id="3.30.70.1230">
    <property type="entry name" value="Nucleotide cyclase"/>
    <property type="match status" value="1"/>
</dbReference>
<protein>
    <submittedName>
        <fullName evidence="10">Receptor-type guanylate cyclase gcy</fullName>
    </submittedName>
</protein>
<feature type="region of interest" description="Disordered" evidence="7">
    <location>
        <begin position="1"/>
        <end position="39"/>
    </location>
</feature>
<evidence type="ECO:0000256" key="8">
    <source>
        <dbReference type="SAM" id="Phobius"/>
    </source>
</evidence>
<gene>
    <name evidence="10" type="ORF">SEMRO_1506_G278300.1</name>
</gene>
<evidence type="ECO:0000313" key="10">
    <source>
        <dbReference type="EMBL" id="CAB9524198.1"/>
    </source>
</evidence>
<dbReference type="SUPFAM" id="SSF55073">
    <property type="entry name" value="Nucleotide cyclase"/>
    <property type="match status" value="1"/>
</dbReference>
<keyword evidence="4 8" id="KW-1133">Transmembrane helix</keyword>
<dbReference type="PROSITE" id="PS50125">
    <property type="entry name" value="GUANYLATE_CYCLASE_2"/>
    <property type="match status" value="1"/>
</dbReference>
<evidence type="ECO:0000256" key="4">
    <source>
        <dbReference type="ARBA" id="ARBA00022989"/>
    </source>
</evidence>
<evidence type="ECO:0000256" key="5">
    <source>
        <dbReference type="ARBA" id="ARBA00023136"/>
    </source>
</evidence>
<feature type="transmembrane region" description="Helical" evidence="8">
    <location>
        <begin position="54"/>
        <end position="79"/>
    </location>
</feature>
<dbReference type="Pfam" id="PF00211">
    <property type="entry name" value="Guanylate_cyc"/>
    <property type="match status" value="1"/>
</dbReference>
<keyword evidence="5 8" id="KW-0472">Membrane</keyword>
<dbReference type="GO" id="GO:0009190">
    <property type="term" value="P:cyclic nucleotide biosynthetic process"/>
    <property type="evidence" value="ECO:0007669"/>
    <property type="project" value="InterPro"/>
</dbReference>
<dbReference type="AlphaFoldDB" id="A0A9N8HR00"/>
<comment type="caution">
    <text evidence="10">The sequence shown here is derived from an EMBL/GenBank/DDBJ whole genome shotgun (WGS) entry which is preliminary data.</text>
</comment>
<feature type="compositionally biased region" description="Basic and acidic residues" evidence="7">
    <location>
        <begin position="761"/>
        <end position="777"/>
    </location>
</feature>
<keyword evidence="10" id="KW-0675">Receptor</keyword>
<dbReference type="CDD" id="cd07302">
    <property type="entry name" value="CHD"/>
    <property type="match status" value="1"/>
</dbReference>
<feature type="transmembrane region" description="Helical" evidence="8">
    <location>
        <begin position="456"/>
        <end position="476"/>
    </location>
</feature>
<dbReference type="GO" id="GO:0000166">
    <property type="term" value="F:nucleotide binding"/>
    <property type="evidence" value="ECO:0007669"/>
    <property type="project" value="UniProtKB-KW"/>
</dbReference>
<keyword evidence="2 8" id="KW-0812">Transmembrane</keyword>
<evidence type="ECO:0000256" key="2">
    <source>
        <dbReference type="ARBA" id="ARBA00022692"/>
    </source>
</evidence>
<dbReference type="InterPro" id="IPR029787">
    <property type="entry name" value="Nucleotide_cyclase"/>
</dbReference>
<dbReference type="PANTHER" id="PTHR11920">
    <property type="entry name" value="GUANYLYL CYCLASE"/>
    <property type="match status" value="1"/>
</dbReference>
<dbReference type="InterPro" id="IPR001054">
    <property type="entry name" value="A/G_cyclase"/>
</dbReference>
<dbReference type="Proteomes" id="UP001153069">
    <property type="component" value="Unassembled WGS sequence"/>
</dbReference>
<feature type="domain" description="Guanylate cyclase" evidence="9">
    <location>
        <begin position="555"/>
        <end position="689"/>
    </location>
</feature>